<dbReference type="InterPro" id="IPR030802">
    <property type="entry name" value="Permease_MalE"/>
</dbReference>
<dbReference type="PANTHER" id="PTHR30188">
    <property type="entry name" value="ABC TRANSPORTER PERMEASE PROTEIN-RELATED"/>
    <property type="match status" value="1"/>
</dbReference>
<feature type="transmembrane region" description="Helical" evidence="7">
    <location>
        <begin position="233"/>
        <end position="252"/>
    </location>
</feature>
<accession>A0A3B0QNJ9</accession>
<reference evidence="8" key="1">
    <citation type="submission" date="2018-06" db="EMBL/GenBank/DDBJ databases">
        <authorList>
            <person name="Zhirakovskaya E."/>
        </authorList>
    </citation>
    <scope>NUCLEOTIDE SEQUENCE</scope>
</reference>
<evidence type="ECO:0000256" key="5">
    <source>
        <dbReference type="ARBA" id="ARBA00022989"/>
    </source>
</evidence>
<dbReference type="PANTHER" id="PTHR30188:SF4">
    <property type="entry name" value="PROTEIN TRIGALACTOSYLDIACYLGLYCEROL 1, CHLOROPLASTIC"/>
    <property type="match status" value="1"/>
</dbReference>
<keyword evidence="3" id="KW-0813">Transport</keyword>
<dbReference type="InterPro" id="IPR003453">
    <property type="entry name" value="ABC_MlaE_roteobac"/>
</dbReference>
<keyword evidence="6 7" id="KW-0472">Membrane</keyword>
<sequence>MIANSITLLGRGGLSSVLVLGRSGVFLVLSLYYSVRPPIRMARIAEELEFIGTKSCLIIFVTALFTGMVLALQGYYTLSKFGSEALLGTAVALSIVRELGPVLCALMVAGRAGSAITAEIGIMKITDQLPALEMMAIDPIEYVISPKIIVSIIALPLLTAFFDLVAILGGYIVGVLLLGVNEGSYFGDMVKAMTLHDIYSGFIKALAFGLLIAWICTFIGYTAKPTTEGVSSATTNAVVLSSVSILIVDYILTSILF</sequence>
<dbReference type="EMBL" id="UOEA01000037">
    <property type="protein sequence ID" value="VAV83284.1"/>
    <property type="molecule type" value="Genomic_DNA"/>
</dbReference>
<evidence type="ECO:0000313" key="8">
    <source>
        <dbReference type="EMBL" id="VAV83284.1"/>
    </source>
</evidence>
<dbReference type="GO" id="GO:0043190">
    <property type="term" value="C:ATP-binding cassette (ABC) transporter complex"/>
    <property type="evidence" value="ECO:0007669"/>
    <property type="project" value="InterPro"/>
</dbReference>
<evidence type="ECO:0000256" key="7">
    <source>
        <dbReference type="SAM" id="Phobius"/>
    </source>
</evidence>
<evidence type="ECO:0000256" key="3">
    <source>
        <dbReference type="ARBA" id="ARBA00022448"/>
    </source>
</evidence>
<gene>
    <name evidence="8" type="ORF">MNBD_DELTA01-1520</name>
</gene>
<keyword evidence="4 7" id="KW-0812">Transmembrane</keyword>
<protein>
    <submittedName>
        <fullName evidence="8">Phospholipid ABC transporter permease protein MlaE</fullName>
    </submittedName>
</protein>
<feature type="transmembrane region" description="Helical" evidence="7">
    <location>
        <begin position="201"/>
        <end position="221"/>
    </location>
</feature>
<comment type="similarity">
    <text evidence="2">Belongs to the MlaE permease family.</text>
</comment>
<evidence type="ECO:0000256" key="4">
    <source>
        <dbReference type="ARBA" id="ARBA00022692"/>
    </source>
</evidence>
<proteinExistence type="inferred from homology"/>
<dbReference type="GO" id="GO:0005548">
    <property type="term" value="F:phospholipid transporter activity"/>
    <property type="evidence" value="ECO:0007669"/>
    <property type="project" value="TreeGrafter"/>
</dbReference>
<feature type="transmembrane region" description="Helical" evidence="7">
    <location>
        <begin position="12"/>
        <end position="35"/>
    </location>
</feature>
<keyword evidence="5 7" id="KW-1133">Transmembrane helix</keyword>
<feature type="transmembrane region" description="Helical" evidence="7">
    <location>
        <begin position="148"/>
        <end position="180"/>
    </location>
</feature>
<name>A0A3B0QNJ9_9ZZZZ</name>
<dbReference type="NCBIfam" id="TIGR00056">
    <property type="entry name" value="MlaE family lipid ABC transporter permease subunit"/>
    <property type="match status" value="1"/>
</dbReference>
<evidence type="ECO:0000256" key="1">
    <source>
        <dbReference type="ARBA" id="ARBA00004141"/>
    </source>
</evidence>
<dbReference type="Pfam" id="PF02405">
    <property type="entry name" value="MlaE"/>
    <property type="match status" value="1"/>
</dbReference>
<feature type="transmembrane region" description="Helical" evidence="7">
    <location>
        <begin position="56"/>
        <end position="76"/>
    </location>
</feature>
<evidence type="ECO:0000256" key="6">
    <source>
        <dbReference type="ARBA" id="ARBA00023136"/>
    </source>
</evidence>
<organism evidence="8">
    <name type="scientific">hydrothermal vent metagenome</name>
    <dbReference type="NCBI Taxonomy" id="652676"/>
    <lineage>
        <taxon>unclassified sequences</taxon>
        <taxon>metagenomes</taxon>
        <taxon>ecological metagenomes</taxon>
    </lineage>
</organism>
<dbReference type="AlphaFoldDB" id="A0A3B0QNJ9"/>
<comment type="subcellular location">
    <subcellularLocation>
        <location evidence="1">Membrane</location>
        <topology evidence="1">Multi-pass membrane protein</topology>
    </subcellularLocation>
</comment>
<evidence type="ECO:0000256" key="2">
    <source>
        <dbReference type="ARBA" id="ARBA00007556"/>
    </source>
</evidence>